<name>A0A1H1LB18_9MICO</name>
<dbReference type="SUPFAM" id="SSF53756">
    <property type="entry name" value="UDP-Glycosyltransferase/glycogen phosphorylase"/>
    <property type="match status" value="1"/>
</dbReference>
<dbReference type="Gene3D" id="3.40.50.2000">
    <property type="entry name" value="Glycogen Phosphorylase B"/>
    <property type="match status" value="2"/>
</dbReference>
<dbReference type="Pfam" id="PF13439">
    <property type="entry name" value="Glyco_transf_4"/>
    <property type="match status" value="1"/>
</dbReference>
<dbReference type="PANTHER" id="PTHR12526">
    <property type="entry name" value="GLYCOSYLTRANSFERASE"/>
    <property type="match status" value="1"/>
</dbReference>
<evidence type="ECO:0000313" key="4">
    <source>
        <dbReference type="EMBL" id="SDR71754.1"/>
    </source>
</evidence>
<dbReference type="InterPro" id="IPR028098">
    <property type="entry name" value="Glyco_trans_4-like_N"/>
</dbReference>
<proteinExistence type="predicted"/>
<organism evidence="4 5">
    <name type="scientific">Agrococcus carbonis</name>
    <dbReference type="NCBI Taxonomy" id="684552"/>
    <lineage>
        <taxon>Bacteria</taxon>
        <taxon>Bacillati</taxon>
        <taxon>Actinomycetota</taxon>
        <taxon>Actinomycetes</taxon>
        <taxon>Micrococcales</taxon>
        <taxon>Microbacteriaceae</taxon>
        <taxon>Agrococcus</taxon>
    </lineage>
</organism>
<gene>
    <name evidence="4" type="ORF">SAMN04489719_0512</name>
</gene>
<evidence type="ECO:0000256" key="2">
    <source>
        <dbReference type="ARBA" id="ARBA00022679"/>
    </source>
</evidence>
<keyword evidence="5" id="KW-1185">Reference proteome</keyword>
<evidence type="ECO:0000259" key="3">
    <source>
        <dbReference type="Pfam" id="PF13439"/>
    </source>
</evidence>
<dbReference type="GO" id="GO:0016757">
    <property type="term" value="F:glycosyltransferase activity"/>
    <property type="evidence" value="ECO:0007669"/>
    <property type="project" value="UniProtKB-KW"/>
</dbReference>
<keyword evidence="2 4" id="KW-0808">Transferase</keyword>
<dbReference type="OrthoDB" id="509705at2"/>
<dbReference type="STRING" id="684552.SAMN04489719_0512"/>
<sequence>MRAAPGARRRRPGVGPPHVLIVVQNLPVPLDRRVWLECQALVARGYRVSVICPQGPGDPAFRRLDGVDIHAYAPAPEAAGLVGYAWEFAYSWMRTAALSLRVRRRGRFDVLQACNPPDTYWLLARLWRPFGVRFVFDHHDLGPELLRSRFGEPAGPVRRLEHRALLWLERRSFRAADRVISTNESYRAVAIARGGRRPEDVTVVRSGPDTDRMRPVVPEHPLPPDAIGLVYVGVMGPQDGVDQVLLVVDELVHRRGRTNITAMLLGFGDCLEALRAQCGALGLDAHVTFTGRVDRAQLAEHLSRAHIGLCPDLKTPLNDVSTMNKTMEYMAYALPTVAFDLAETRVSGGDTVLYAPSGDVSAFADHVEALIDDPERRADLGAAARARVRDHLDWRPQAEAYVGVFDDLTGHRRSVPAVPEPAPTTHDAEGRRYVDVDDAAELRRFVVARSAPSAPTDDARARVPT</sequence>
<dbReference type="AlphaFoldDB" id="A0A1H1LB18"/>
<feature type="domain" description="Glycosyltransferase subfamily 4-like N-terminal" evidence="3">
    <location>
        <begin position="33"/>
        <end position="212"/>
    </location>
</feature>
<evidence type="ECO:0000256" key="1">
    <source>
        <dbReference type="ARBA" id="ARBA00022676"/>
    </source>
</evidence>
<protein>
    <submittedName>
        <fullName evidence="4">Glycosyltransferase involved in cell wall bisynthesis</fullName>
    </submittedName>
</protein>
<keyword evidence="1" id="KW-0328">Glycosyltransferase</keyword>
<dbReference type="EMBL" id="LT629734">
    <property type="protein sequence ID" value="SDR71754.1"/>
    <property type="molecule type" value="Genomic_DNA"/>
</dbReference>
<accession>A0A1H1LB18</accession>
<dbReference type="PANTHER" id="PTHR12526:SF624">
    <property type="entry name" value="BLR6297 PROTEIN"/>
    <property type="match status" value="1"/>
</dbReference>
<evidence type="ECO:0000313" key="5">
    <source>
        <dbReference type="Proteomes" id="UP000199649"/>
    </source>
</evidence>
<reference evidence="5" key="1">
    <citation type="submission" date="2016-10" db="EMBL/GenBank/DDBJ databases">
        <authorList>
            <person name="Varghese N."/>
            <person name="Submissions S."/>
        </authorList>
    </citation>
    <scope>NUCLEOTIDE SEQUENCE [LARGE SCALE GENOMIC DNA]</scope>
    <source>
        <strain evidence="5">DSM 22965</strain>
    </source>
</reference>
<dbReference type="Proteomes" id="UP000199649">
    <property type="component" value="Chromosome I"/>
</dbReference>
<dbReference type="Pfam" id="PF13692">
    <property type="entry name" value="Glyco_trans_1_4"/>
    <property type="match status" value="1"/>
</dbReference>
<dbReference type="CDD" id="cd03794">
    <property type="entry name" value="GT4_WbuB-like"/>
    <property type="match status" value="1"/>
</dbReference>